<dbReference type="InterPro" id="IPR007671">
    <property type="entry name" value="Selenoprotein-P_N"/>
</dbReference>
<keyword evidence="3" id="KW-0732">Signal</keyword>
<protein>
    <recommendedName>
        <fullName evidence="6">Selenoprotein P N-terminal domain-containing protein</fullName>
    </recommendedName>
</protein>
<gene>
    <name evidence="7" type="ORF">DPMN_170250</name>
</gene>
<name>A0A9D4DZ40_DREPO</name>
<accession>A0A9D4DZ40</accession>
<keyword evidence="8" id="KW-1185">Reference proteome</keyword>
<dbReference type="Proteomes" id="UP000828390">
    <property type="component" value="Unassembled WGS sequence"/>
</dbReference>
<reference evidence="7" key="2">
    <citation type="submission" date="2020-11" db="EMBL/GenBank/DDBJ databases">
        <authorList>
            <person name="McCartney M.A."/>
            <person name="Auch B."/>
            <person name="Kono T."/>
            <person name="Mallez S."/>
            <person name="Becker A."/>
            <person name="Gohl D.M."/>
            <person name="Silverstein K.A.T."/>
            <person name="Koren S."/>
            <person name="Bechman K.B."/>
            <person name="Herman A."/>
            <person name="Abrahante J.E."/>
            <person name="Garbe J."/>
        </authorList>
    </citation>
    <scope>NUCLEOTIDE SEQUENCE</scope>
    <source>
        <strain evidence="7">Duluth1</strain>
        <tissue evidence="7">Whole animal</tissue>
    </source>
</reference>
<dbReference type="GO" id="GO:0008430">
    <property type="term" value="F:selenium binding"/>
    <property type="evidence" value="ECO:0007669"/>
    <property type="project" value="InterPro"/>
</dbReference>
<reference evidence="7" key="1">
    <citation type="journal article" date="2019" name="bioRxiv">
        <title>The Genome of the Zebra Mussel, Dreissena polymorpha: A Resource for Invasive Species Research.</title>
        <authorList>
            <person name="McCartney M.A."/>
            <person name="Auch B."/>
            <person name="Kono T."/>
            <person name="Mallez S."/>
            <person name="Zhang Y."/>
            <person name="Obille A."/>
            <person name="Becker A."/>
            <person name="Abrahante J.E."/>
            <person name="Garbe J."/>
            <person name="Badalamenti J.P."/>
            <person name="Herman A."/>
            <person name="Mangelson H."/>
            <person name="Liachko I."/>
            <person name="Sullivan S."/>
            <person name="Sone E.D."/>
            <person name="Koren S."/>
            <person name="Silverstein K.A.T."/>
            <person name="Beckman K.B."/>
            <person name="Gohl D.M."/>
        </authorList>
    </citation>
    <scope>NUCLEOTIDE SEQUENCE</scope>
    <source>
        <strain evidence="7">Duluth1</strain>
        <tissue evidence="7">Whole animal</tissue>
    </source>
</reference>
<dbReference type="PANTHER" id="PTHR10105:SF2">
    <property type="entry name" value="AGAP003297-PA"/>
    <property type="match status" value="1"/>
</dbReference>
<dbReference type="Pfam" id="PF04592">
    <property type="entry name" value="SelP_N"/>
    <property type="match status" value="1"/>
</dbReference>
<keyword evidence="5" id="KW-0325">Glycoprotein</keyword>
<dbReference type="EMBL" id="JAIWYP010000009">
    <property type="protein sequence ID" value="KAH3769004.1"/>
    <property type="molecule type" value="Genomic_DNA"/>
</dbReference>
<dbReference type="PANTHER" id="PTHR10105">
    <property type="entry name" value="SELENOPROTEIN P"/>
    <property type="match status" value="1"/>
</dbReference>
<keyword evidence="4" id="KW-0712">Selenocysteine</keyword>
<evidence type="ECO:0000256" key="5">
    <source>
        <dbReference type="ARBA" id="ARBA00023180"/>
    </source>
</evidence>
<keyword evidence="2" id="KW-0964">Secreted</keyword>
<dbReference type="AlphaFoldDB" id="A0A9D4DZ40"/>
<evidence type="ECO:0000256" key="4">
    <source>
        <dbReference type="ARBA" id="ARBA00022933"/>
    </source>
</evidence>
<dbReference type="InterPro" id="IPR037941">
    <property type="entry name" value="SeP"/>
</dbReference>
<evidence type="ECO:0000256" key="3">
    <source>
        <dbReference type="ARBA" id="ARBA00022729"/>
    </source>
</evidence>
<dbReference type="GO" id="GO:0001887">
    <property type="term" value="P:selenium compound metabolic process"/>
    <property type="evidence" value="ECO:0007669"/>
    <property type="project" value="TreeGrafter"/>
</dbReference>
<organism evidence="7 8">
    <name type="scientific">Dreissena polymorpha</name>
    <name type="common">Zebra mussel</name>
    <name type="synonym">Mytilus polymorpha</name>
    <dbReference type="NCBI Taxonomy" id="45954"/>
    <lineage>
        <taxon>Eukaryota</taxon>
        <taxon>Metazoa</taxon>
        <taxon>Spiralia</taxon>
        <taxon>Lophotrochozoa</taxon>
        <taxon>Mollusca</taxon>
        <taxon>Bivalvia</taxon>
        <taxon>Autobranchia</taxon>
        <taxon>Heteroconchia</taxon>
        <taxon>Euheterodonta</taxon>
        <taxon>Imparidentia</taxon>
        <taxon>Neoheterodontei</taxon>
        <taxon>Myida</taxon>
        <taxon>Dreissenoidea</taxon>
        <taxon>Dreissenidae</taxon>
        <taxon>Dreissena</taxon>
    </lineage>
</organism>
<feature type="domain" description="Selenoprotein P N-terminal" evidence="6">
    <location>
        <begin position="2"/>
        <end position="72"/>
    </location>
</feature>
<evidence type="ECO:0000313" key="8">
    <source>
        <dbReference type="Proteomes" id="UP000828390"/>
    </source>
</evidence>
<evidence type="ECO:0000256" key="2">
    <source>
        <dbReference type="ARBA" id="ARBA00022525"/>
    </source>
</evidence>
<evidence type="ECO:0000256" key="1">
    <source>
        <dbReference type="ARBA" id="ARBA00004613"/>
    </source>
</evidence>
<dbReference type="GO" id="GO:0005576">
    <property type="term" value="C:extracellular region"/>
    <property type="evidence" value="ECO:0007669"/>
    <property type="project" value="UniProtKB-SubCell"/>
</dbReference>
<sequence length="100" mass="11734">MLQTKRGQLARQTITDIRFLIVNAADQRSVDNVGELARRVSFPVYQDTERAQIWSQLGGEKDDLLVYDRYGIQRDCVEILFLMERYFFSNIPVQNQYIVS</sequence>
<evidence type="ECO:0000259" key="6">
    <source>
        <dbReference type="Pfam" id="PF04592"/>
    </source>
</evidence>
<comment type="subcellular location">
    <subcellularLocation>
        <location evidence="1">Secreted</location>
    </subcellularLocation>
</comment>
<comment type="caution">
    <text evidence="7">The sequence shown here is derived from an EMBL/GenBank/DDBJ whole genome shotgun (WGS) entry which is preliminary data.</text>
</comment>
<evidence type="ECO:0000313" key="7">
    <source>
        <dbReference type="EMBL" id="KAH3769004.1"/>
    </source>
</evidence>
<proteinExistence type="predicted"/>